<dbReference type="InterPro" id="IPR008551">
    <property type="entry name" value="TANGO2"/>
</dbReference>
<evidence type="ECO:0008006" key="3">
    <source>
        <dbReference type="Google" id="ProtNLM"/>
    </source>
</evidence>
<dbReference type="PANTHER" id="PTHR17985:SF8">
    <property type="entry name" value="TRANSPORT AND GOLGI ORGANIZATION PROTEIN 2 HOMOLOG"/>
    <property type="match status" value="1"/>
</dbReference>
<evidence type="ECO:0000313" key="2">
    <source>
        <dbReference type="Proteomes" id="UP000093186"/>
    </source>
</evidence>
<comment type="caution">
    <text evidence="1">The sequence shown here is derived from an EMBL/GenBank/DDBJ whole genome shotgun (WGS) entry which is preliminary data.</text>
</comment>
<name>A0A1B9Y0J8_9FLAO</name>
<dbReference type="OrthoDB" id="4380123at2"/>
<reference evidence="1 2" key="1">
    <citation type="submission" date="2016-06" db="EMBL/GenBank/DDBJ databases">
        <title>Draft Genome Sequence of Tenacibaculum soleae UCD-KL19.</title>
        <authorList>
            <person name="Eisen J.A."/>
            <person name="Coil D.A."/>
            <person name="Lujan K.M."/>
        </authorList>
    </citation>
    <scope>NUCLEOTIDE SEQUENCE [LARGE SCALE GENOMIC DNA]</scope>
    <source>
        <strain evidence="1 2">UCD-KL19</strain>
    </source>
</reference>
<proteinExistence type="predicted"/>
<gene>
    <name evidence="1" type="ORF">BA195_01120</name>
</gene>
<dbReference type="Proteomes" id="UP000093186">
    <property type="component" value="Unassembled WGS sequence"/>
</dbReference>
<organism evidence="1 2">
    <name type="scientific">Tenacibaculum soleae</name>
    <dbReference type="NCBI Taxonomy" id="447689"/>
    <lineage>
        <taxon>Bacteria</taxon>
        <taxon>Pseudomonadati</taxon>
        <taxon>Bacteroidota</taxon>
        <taxon>Flavobacteriia</taxon>
        <taxon>Flavobacteriales</taxon>
        <taxon>Flavobacteriaceae</taxon>
        <taxon>Tenacibaculum</taxon>
    </lineage>
</organism>
<sequence length="225" mass="26198">MCTVTYLPLGDHNFILTSNRDEDPKRKTIAPKEYVEEGVKLTYPKDELAGGTWIGLSEKKRLICLLNGGFEKHKRAESYRLSRGVIVKEFLKVTDVITVIEQFNFEGIEPFTIVLIDWNNGLNAYELVWDGAQKYFEKLANKPKIWSSSTLYTHEMKQLRRDWFNEWLQENEKFSQKDIFDFHTDETKGTANVSLKMKRLQVKTVSVTTVLKEGNKTGMKYQPFV</sequence>
<evidence type="ECO:0000313" key="1">
    <source>
        <dbReference type="EMBL" id="OCK43334.1"/>
    </source>
</evidence>
<dbReference type="RefSeq" id="WP_068701583.1">
    <property type="nucleotide sequence ID" value="NZ_MAKX01000001.1"/>
</dbReference>
<accession>A0A1B9Y0J8</accession>
<keyword evidence="2" id="KW-1185">Reference proteome</keyword>
<dbReference type="AlphaFoldDB" id="A0A1B9Y0J8"/>
<dbReference type="STRING" id="447689.BA195_01120"/>
<dbReference type="PANTHER" id="PTHR17985">
    <property type="entry name" value="SER/THR-RICH PROTEIN T10 IN DGCR REGION"/>
    <property type="match status" value="1"/>
</dbReference>
<protein>
    <recommendedName>
        <fullName evidence="3">NRDE family protein</fullName>
    </recommendedName>
</protein>
<dbReference type="Pfam" id="PF05742">
    <property type="entry name" value="TANGO2"/>
    <property type="match status" value="1"/>
</dbReference>
<dbReference type="EMBL" id="MAKX01000001">
    <property type="protein sequence ID" value="OCK43334.1"/>
    <property type="molecule type" value="Genomic_DNA"/>
</dbReference>